<dbReference type="AlphaFoldDB" id="A0A8T1PUF9"/>
<sequence>MHKLKGDIKKGTNCNTSSIQSKSSPIMVEVASPKDDTEGQLEVQVSHENTVKGLSYSKLFYLLDKIKLTSKINYENPLCAFKKEIRLKKRKNTGSGQTTSNHVTPIIPDIIIWKIRGGGNLAPTGRQKAGQAILGKPQNFQKKLFDK</sequence>
<organism evidence="2 3">
    <name type="scientific">Carya illinoinensis</name>
    <name type="common">Pecan</name>
    <dbReference type="NCBI Taxonomy" id="32201"/>
    <lineage>
        <taxon>Eukaryota</taxon>
        <taxon>Viridiplantae</taxon>
        <taxon>Streptophyta</taxon>
        <taxon>Embryophyta</taxon>
        <taxon>Tracheophyta</taxon>
        <taxon>Spermatophyta</taxon>
        <taxon>Magnoliopsida</taxon>
        <taxon>eudicotyledons</taxon>
        <taxon>Gunneridae</taxon>
        <taxon>Pentapetalae</taxon>
        <taxon>rosids</taxon>
        <taxon>fabids</taxon>
        <taxon>Fagales</taxon>
        <taxon>Juglandaceae</taxon>
        <taxon>Carya</taxon>
    </lineage>
</organism>
<name>A0A8T1PUF9_CARIL</name>
<feature type="compositionally biased region" description="Polar residues" evidence="1">
    <location>
        <begin position="12"/>
        <end position="24"/>
    </location>
</feature>
<keyword evidence="3" id="KW-1185">Reference proteome</keyword>
<protein>
    <submittedName>
        <fullName evidence="2">Uncharacterized protein</fullName>
    </submittedName>
</protein>
<reference evidence="2" key="1">
    <citation type="submission" date="2020-12" db="EMBL/GenBank/DDBJ databases">
        <title>WGS assembly of Carya illinoinensis cv. Pawnee.</title>
        <authorList>
            <person name="Platts A."/>
            <person name="Shu S."/>
            <person name="Wright S."/>
            <person name="Barry K."/>
            <person name="Edger P."/>
            <person name="Pires J.C."/>
            <person name="Schmutz J."/>
        </authorList>
    </citation>
    <scope>NUCLEOTIDE SEQUENCE</scope>
    <source>
        <tissue evidence="2">Leaf</tissue>
    </source>
</reference>
<feature type="compositionally biased region" description="Basic and acidic residues" evidence="1">
    <location>
        <begin position="1"/>
        <end position="10"/>
    </location>
</feature>
<comment type="caution">
    <text evidence="2">The sequence shown here is derived from an EMBL/GenBank/DDBJ whole genome shotgun (WGS) entry which is preliminary data.</text>
</comment>
<feature type="region of interest" description="Disordered" evidence="1">
    <location>
        <begin position="1"/>
        <end position="24"/>
    </location>
</feature>
<proteinExistence type="predicted"/>
<accession>A0A8T1PUF9</accession>
<evidence type="ECO:0000313" key="2">
    <source>
        <dbReference type="EMBL" id="KAG6645263.1"/>
    </source>
</evidence>
<dbReference type="EMBL" id="CM031816">
    <property type="protein sequence ID" value="KAG6645263.1"/>
    <property type="molecule type" value="Genomic_DNA"/>
</dbReference>
<dbReference type="Proteomes" id="UP000811609">
    <property type="component" value="Chromosome 8"/>
</dbReference>
<gene>
    <name evidence="2" type="ORF">CIPAW_08G110200</name>
</gene>
<evidence type="ECO:0000256" key="1">
    <source>
        <dbReference type="SAM" id="MobiDB-lite"/>
    </source>
</evidence>
<evidence type="ECO:0000313" key="3">
    <source>
        <dbReference type="Proteomes" id="UP000811609"/>
    </source>
</evidence>